<gene>
    <name evidence="3" type="ORF">J2S44_008559</name>
</gene>
<dbReference type="Pfam" id="PF14436">
    <property type="entry name" value="EndoU_bacteria"/>
    <property type="match status" value="1"/>
</dbReference>
<protein>
    <recommendedName>
        <fullName evidence="2">Bacterial EndoU nuclease domain-containing protein</fullName>
    </recommendedName>
</protein>
<sequence length="169" mass="18799">MAQRASAKRNAGTGKLLRAALRYLRKQDGRAAKRARGGDMAPDRLRHMMEGESRKGYHYRPGGEDFPDRRIGPVLRRNPATGAYEAKVEFKNANPPPEWVPKQGNEGKSTFWPDDWTPAQVDNAVTAAFNHPNISKTASGTWYSEHNGVKVMGYFDTATGALKHGFPFL</sequence>
<organism evidence="3 4">
    <name type="scientific">Catenuloplanes niger</name>
    <dbReference type="NCBI Taxonomy" id="587534"/>
    <lineage>
        <taxon>Bacteria</taxon>
        <taxon>Bacillati</taxon>
        <taxon>Actinomycetota</taxon>
        <taxon>Actinomycetes</taxon>
        <taxon>Micromonosporales</taxon>
        <taxon>Micromonosporaceae</taxon>
        <taxon>Catenuloplanes</taxon>
    </lineage>
</organism>
<evidence type="ECO:0000259" key="2">
    <source>
        <dbReference type="Pfam" id="PF14436"/>
    </source>
</evidence>
<feature type="compositionally biased region" description="Basic and acidic residues" evidence="1">
    <location>
        <begin position="54"/>
        <end position="71"/>
    </location>
</feature>
<comment type="caution">
    <text evidence="3">The sequence shown here is derived from an EMBL/GenBank/DDBJ whole genome shotgun (WGS) entry which is preliminary data.</text>
</comment>
<dbReference type="Proteomes" id="UP001183629">
    <property type="component" value="Unassembled WGS sequence"/>
</dbReference>
<evidence type="ECO:0000313" key="4">
    <source>
        <dbReference type="Proteomes" id="UP001183629"/>
    </source>
</evidence>
<dbReference type="GO" id="GO:0004519">
    <property type="term" value="F:endonuclease activity"/>
    <property type="evidence" value="ECO:0007669"/>
    <property type="project" value="InterPro"/>
</dbReference>
<feature type="domain" description="Bacterial EndoU nuclease" evidence="2">
    <location>
        <begin position="46"/>
        <end position="167"/>
    </location>
</feature>
<feature type="region of interest" description="Disordered" evidence="1">
    <location>
        <begin position="54"/>
        <end position="75"/>
    </location>
</feature>
<reference evidence="3 4" key="1">
    <citation type="submission" date="2023-07" db="EMBL/GenBank/DDBJ databases">
        <title>Sequencing the genomes of 1000 actinobacteria strains.</title>
        <authorList>
            <person name="Klenk H.-P."/>
        </authorList>
    </citation>
    <scope>NUCLEOTIDE SEQUENCE [LARGE SCALE GENOMIC DNA]</scope>
    <source>
        <strain evidence="3 4">DSM 44711</strain>
    </source>
</reference>
<dbReference type="RefSeq" id="WP_310429395.1">
    <property type="nucleotide sequence ID" value="NZ_JAVDYC010000001.1"/>
</dbReference>
<proteinExistence type="predicted"/>
<dbReference type="AlphaFoldDB" id="A0AAE3ZYF1"/>
<name>A0AAE3ZYF1_9ACTN</name>
<dbReference type="InterPro" id="IPR029501">
    <property type="entry name" value="EndoU_bac"/>
</dbReference>
<keyword evidence="4" id="KW-1185">Reference proteome</keyword>
<evidence type="ECO:0000256" key="1">
    <source>
        <dbReference type="SAM" id="MobiDB-lite"/>
    </source>
</evidence>
<dbReference type="EMBL" id="JAVDYC010000001">
    <property type="protein sequence ID" value="MDR7328309.1"/>
    <property type="molecule type" value="Genomic_DNA"/>
</dbReference>
<accession>A0AAE3ZYF1</accession>
<evidence type="ECO:0000313" key="3">
    <source>
        <dbReference type="EMBL" id="MDR7328309.1"/>
    </source>
</evidence>